<comment type="similarity">
    <text evidence="1">Belongs to the universal stress protein A family.</text>
</comment>
<dbReference type="SUPFAM" id="SSF52402">
    <property type="entry name" value="Adenine nucleotide alpha hydrolases-like"/>
    <property type="match status" value="1"/>
</dbReference>
<dbReference type="Gene3D" id="3.40.50.620">
    <property type="entry name" value="HUPs"/>
    <property type="match status" value="1"/>
</dbReference>
<name>A0ABW7CFW4_9CYAN</name>
<dbReference type="Proteomes" id="UP001604335">
    <property type="component" value="Unassembled WGS sequence"/>
</dbReference>
<proteinExistence type="inferred from homology"/>
<accession>A0ABW7CFW4</accession>
<dbReference type="PANTHER" id="PTHR46268">
    <property type="entry name" value="STRESS RESPONSE PROTEIN NHAX"/>
    <property type="match status" value="1"/>
</dbReference>
<dbReference type="Pfam" id="PF00582">
    <property type="entry name" value="Usp"/>
    <property type="match status" value="1"/>
</dbReference>
<sequence>MFETILFPIDRSPESREAAETVAQLAQLHNSRLVILSVVPGPDEGAIEAAETLLSRAKAMFAERGLEAEVIEREGMPAFTICDVADEVEASLIVMGSRGMGLTTEGAAESTAHRVIDLSPCPVLIVP</sequence>
<dbReference type="PRINTS" id="PR01438">
    <property type="entry name" value="UNVRSLSTRESS"/>
</dbReference>
<gene>
    <name evidence="3" type="ORF">VPK24_15985</name>
</gene>
<dbReference type="InterPro" id="IPR014729">
    <property type="entry name" value="Rossmann-like_a/b/a_fold"/>
</dbReference>
<dbReference type="InterPro" id="IPR006016">
    <property type="entry name" value="UspA"/>
</dbReference>
<evidence type="ECO:0000259" key="2">
    <source>
        <dbReference type="Pfam" id="PF00582"/>
    </source>
</evidence>
<protein>
    <submittedName>
        <fullName evidence="3">Universal stress protein</fullName>
    </submittedName>
</protein>
<dbReference type="InterPro" id="IPR006015">
    <property type="entry name" value="Universal_stress_UspA"/>
</dbReference>
<reference evidence="4" key="1">
    <citation type="journal article" date="2024" name="Algal Res.">
        <title>Biochemical, toxicological and genomic investigation of a high-biomass producing Limnothrix strain isolated from Italian shallow drinking water reservoir.</title>
        <authorList>
            <person name="Simonazzi M."/>
            <person name="Shishido T.K."/>
            <person name="Delbaje E."/>
            <person name="Wahlsten M."/>
            <person name="Fewer D.P."/>
            <person name="Sivonen K."/>
            <person name="Pezzolesi L."/>
            <person name="Pistocchi R."/>
        </authorList>
    </citation>
    <scope>NUCLEOTIDE SEQUENCE [LARGE SCALE GENOMIC DNA]</scope>
    <source>
        <strain evidence="4">LRLZ20PSL1</strain>
    </source>
</reference>
<evidence type="ECO:0000256" key="1">
    <source>
        <dbReference type="ARBA" id="ARBA00008791"/>
    </source>
</evidence>
<evidence type="ECO:0000313" key="3">
    <source>
        <dbReference type="EMBL" id="MFG3819144.1"/>
    </source>
</evidence>
<evidence type="ECO:0000313" key="4">
    <source>
        <dbReference type="Proteomes" id="UP001604335"/>
    </source>
</evidence>
<keyword evidence="4" id="KW-1185">Reference proteome</keyword>
<dbReference type="CDD" id="cd00293">
    <property type="entry name" value="USP-like"/>
    <property type="match status" value="1"/>
</dbReference>
<dbReference type="EMBL" id="JAZAQF010000086">
    <property type="protein sequence ID" value="MFG3819144.1"/>
    <property type="molecule type" value="Genomic_DNA"/>
</dbReference>
<dbReference type="PANTHER" id="PTHR46268:SF6">
    <property type="entry name" value="UNIVERSAL STRESS PROTEIN UP12"/>
    <property type="match status" value="1"/>
</dbReference>
<organism evidence="3 4">
    <name type="scientific">Limnothrix redekei LRLZ20PSL1</name>
    <dbReference type="NCBI Taxonomy" id="3112953"/>
    <lineage>
        <taxon>Bacteria</taxon>
        <taxon>Bacillati</taxon>
        <taxon>Cyanobacteriota</taxon>
        <taxon>Cyanophyceae</taxon>
        <taxon>Pseudanabaenales</taxon>
        <taxon>Pseudanabaenaceae</taxon>
        <taxon>Limnothrix</taxon>
    </lineage>
</organism>
<comment type="caution">
    <text evidence="3">The sequence shown here is derived from an EMBL/GenBank/DDBJ whole genome shotgun (WGS) entry which is preliminary data.</text>
</comment>
<dbReference type="RefSeq" id="WP_393014864.1">
    <property type="nucleotide sequence ID" value="NZ_JAZAQF010000086.1"/>
</dbReference>
<feature type="domain" description="UspA" evidence="2">
    <location>
        <begin position="1"/>
        <end position="127"/>
    </location>
</feature>